<dbReference type="Pfam" id="PF00856">
    <property type="entry name" value="SET"/>
    <property type="match status" value="1"/>
</dbReference>
<dbReference type="Gene3D" id="2.170.270.10">
    <property type="entry name" value="SET domain"/>
    <property type="match status" value="1"/>
</dbReference>
<protein>
    <recommendedName>
        <fullName evidence="1">SET domain-containing protein</fullName>
    </recommendedName>
</protein>
<evidence type="ECO:0000313" key="2">
    <source>
        <dbReference type="EMBL" id="KAJ8600520.1"/>
    </source>
</evidence>
<feature type="domain" description="SET" evidence="1">
    <location>
        <begin position="70"/>
        <end position="185"/>
    </location>
</feature>
<dbReference type="PROSITE" id="PS50280">
    <property type="entry name" value="SET"/>
    <property type="match status" value="1"/>
</dbReference>
<name>A0AAD7U9V0_9STRA</name>
<dbReference type="GO" id="GO:0006357">
    <property type="term" value="P:regulation of transcription by RNA polymerase II"/>
    <property type="evidence" value="ECO:0007669"/>
    <property type="project" value="TreeGrafter"/>
</dbReference>
<evidence type="ECO:0000259" key="1">
    <source>
        <dbReference type="PROSITE" id="PS50280"/>
    </source>
</evidence>
<gene>
    <name evidence="2" type="ORF">CTAYLR_009208</name>
</gene>
<dbReference type="PANTHER" id="PTHR46167">
    <property type="entry name" value="N-LYSINE METHYLTRANSFERASE KMT5A"/>
    <property type="match status" value="1"/>
</dbReference>
<dbReference type="EMBL" id="JAQMWT010000504">
    <property type="protein sequence ID" value="KAJ8600520.1"/>
    <property type="molecule type" value="Genomic_DNA"/>
</dbReference>
<dbReference type="GO" id="GO:0005700">
    <property type="term" value="C:polytene chromosome"/>
    <property type="evidence" value="ECO:0007669"/>
    <property type="project" value="TreeGrafter"/>
</dbReference>
<dbReference type="InterPro" id="IPR051760">
    <property type="entry name" value="KMT5A"/>
</dbReference>
<keyword evidence="3" id="KW-1185">Reference proteome</keyword>
<dbReference type="GO" id="GO:0042799">
    <property type="term" value="F:histone H4K20 methyltransferase activity"/>
    <property type="evidence" value="ECO:0007669"/>
    <property type="project" value="TreeGrafter"/>
</dbReference>
<comment type="caution">
    <text evidence="2">The sequence shown here is derived from an EMBL/GenBank/DDBJ whole genome shotgun (WGS) entry which is preliminary data.</text>
</comment>
<proteinExistence type="predicted"/>
<evidence type="ECO:0000313" key="3">
    <source>
        <dbReference type="Proteomes" id="UP001230188"/>
    </source>
</evidence>
<dbReference type="GO" id="GO:0005634">
    <property type="term" value="C:nucleus"/>
    <property type="evidence" value="ECO:0007669"/>
    <property type="project" value="TreeGrafter"/>
</dbReference>
<accession>A0AAD7U9V0</accession>
<dbReference type="InterPro" id="IPR001214">
    <property type="entry name" value="SET_dom"/>
</dbReference>
<dbReference type="InterPro" id="IPR046341">
    <property type="entry name" value="SET_dom_sf"/>
</dbReference>
<dbReference type="PANTHER" id="PTHR46167:SF1">
    <property type="entry name" value="N-LYSINE METHYLTRANSFERASE KMT5A"/>
    <property type="match status" value="1"/>
</dbReference>
<dbReference type="SMART" id="SM00317">
    <property type="entry name" value="SET"/>
    <property type="match status" value="1"/>
</dbReference>
<reference evidence="2" key="1">
    <citation type="submission" date="2023-01" db="EMBL/GenBank/DDBJ databases">
        <title>Metagenome sequencing of chrysophaentin producing Chrysophaeum taylorii.</title>
        <authorList>
            <person name="Davison J."/>
            <person name="Bewley C."/>
        </authorList>
    </citation>
    <scope>NUCLEOTIDE SEQUENCE</scope>
    <source>
        <strain evidence="2">NIES-1699</strain>
    </source>
</reference>
<dbReference type="SUPFAM" id="SSF82199">
    <property type="entry name" value="SET domain"/>
    <property type="match status" value="1"/>
</dbReference>
<dbReference type="Proteomes" id="UP001230188">
    <property type="component" value="Unassembled WGS sequence"/>
</dbReference>
<organism evidence="2 3">
    <name type="scientific">Chrysophaeum taylorii</name>
    <dbReference type="NCBI Taxonomy" id="2483200"/>
    <lineage>
        <taxon>Eukaryota</taxon>
        <taxon>Sar</taxon>
        <taxon>Stramenopiles</taxon>
        <taxon>Ochrophyta</taxon>
        <taxon>Pelagophyceae</taxon>
        <taxon>Pelagomonadales</taxon>
        <taxon>Pelagomonadaceae</taxon>
        <taxon>Chrysophaeum</taxon>
    </lineage>
</organism>
<sequence length="197" mass="21109">MRPLESPSWLVRPVGLAAGVGLLSAGAGLEAVAMGEPPFVAAIPSLLVVAVLAARAVPAIPATAPLELGSDLEARPSPGRGLGLFASSPIKRGTYIMDYDGERLTEAQLAARKGDASYQLELRGVFGEPSYVDARDPAKSTAARYINHSFTPNLLKRRQRWPTPALRLFAARDVSAGEELFFDYGADYWTGRQDELV</sequence>
<dbReference type="AlphaFoldDB" id="A0AAD7U9V0"/>